<keyword evidence="3" id="KW-1185">Reference proteome</keyword>
<dbReference type="AlphaFoldDB" id="A0A9W6I2V5"/>
<gene>
    <name evidence="2" type="ORF">GCM10017600_36650</name>
</gene>
<reference evidence="2" key="1">
    <citation type="journal article" date="2014" name="Int. J. Syst. Evol. Microbiol.">
        <title>Complete genome sequence of Corynebacterium casei LMG S-19264T (=DSM 44701T), isolated from a smear-ripened cheese.</title>
        <authorList>
            <consortium name="US DOE Joint Genome Institute (JGI-PGF)"/>
            <person name="Walter F."/>
            <person name="Albersmeier A."/>
            <person name="Kalinowski J."/>
            <person name="Ruckert C."/>
        </authorList>
    </citation>
    <scope>NUCLEOTIDE SEQUENCE</scope>
    <source>
        <strain evidence="2">VKM Ac-2007</strain>
    </source>
</reference>
<evidence type="ECO:0000256" key="1">
    <source>
        <dbReference type="SAM" id="MobiDB-lite"/>
    </source>
</evidence>
<accession>A0A9W6I2V5</accession>
<proteinExistence type="predicted"/>
<protein>
    <submittedName>
        <fullName evidence="2">Uncharacterized protein</fullName>
    </submittedName>
</protein>
<evidence type="ECO:0000313" key="2">
    <source>
        <dbReference type="EMBL" id="GLK10259.1"/>
    </source>
</evidence>
<feature type="compositionally biased region" description="Basic residues" evidence="1">
    <location>
        <begin position="8"/>
        <end position="20"/>
    </location>
</feature>
<dbReference type="Proteomes" id="UP001143474">
    <property type="component" value="Unassembled WGS sequence"/>
</dbReference>
<evidence type="ECO:0000313" key="3">
    <source>
        <dbReference type="Proteomes" id="UP001143474"/>
    </source>
</evidence>
<comment type="caution">
    <text evidence="2">The sequence shown here is derived from an EMBL/GenBank/DDBJ whole genome shotgun (WGS) entry which is preliminary data.</text>
</comment>
<organism evidence="2 3">
    <name type="scientific">Streptosporangium carneum</name>
    <dbReference type="NCBI Taxonomy" id="47481"/>
    <lineage>
        <taxon>Bacteria</taxon>
        <taxon>Bacillati</taxon>
        <taxon>Actinomycetota</taxon>
        <taxon>Actinomycetes</taxon>
        <taxon>Streptosporangiales</taxon>
        <taxon>Streptosporangiaceae</taxon>
        <taxon>Streptosporangium</taxon>
    </lineage>
</organism>
<feature type="region of interest" description="Disordered" evidence="1">
    <location>
        <begin position="1"/>
        <end position="59"/>
    </location>
</feature>
<name>A0A9W6I2V5_9ACTN</name>
<reference evidence="2" key="2">
    <citation type="submission" date="2023-01" db="EMBL/GenBank/DDBJ databases">
        <authorList>
            <person name="Sun Q."/>
            <person name="Evtushenko L."/>
        </authorList>
    </citation>
    <scope>NUCLEOTIDE SEQUENCE</scope>
    <source>
        <strain evidence="2">VKM Ac-2007</strain>
    </source>
</reference>
<sequence>MAEERAERPHRRRRTRRRRAPPIETRVPAIPTAGARSGPGVSPVVSSADGTAPSAPFLDSPCPASSGFLACFSAAAPASRPPPTRPSSSIMARSNAMWASGSDPGPASFLRVSAAGPRRTGSRTVWPAEPAAWQDRRNRREARHIFGRVHHSPL</sequence>
<dbReference type="EMBL" id="BSEV01000007">
    <property type="protein sequence ID" value="GLK10259.1"/>
    <property type="molecule type" value="Genomic_DNA"/>
</dbReference>
<feature type="compositionally biased region" description="Low complexity" evidence="1">
    <location>
        <begin position="38"/>
        <end position="47"/>
    </location>
</feature>